<dbReference type="RefSeq" id="WP_400186841.1">
    <property type="nucleotide sequence ID" value="NZ_JBGORX010000001.1"/>
</dbReference>
<accession>A0ABW8D5P4</accession>
<evidence type="ECO:0008006" key="4">
    <source>
        <dbReference type="Google" id="ProtNLM"/>
    </source>
</evidence>
<feature type="compositionally biased region" description="Polar residues" evidence="1">
    <location>
        <begin position="7"/>
        <end position="22"/>
    </location>
</feature>
<protein>
    <recommendedName>
        <fullName evidence="4">Flagellar hook-length control protein FliK</fullName>
    </recommendedName>
</protein>
<organism evidence="2 3">
    <name type="scientific">Legionella lytica</name>
    <dbReference type="NCBI Taxonomy" id="96232"/>
    <lineage>
        <taxon>Bacteria</taxon>
        <taxon>Pseudomonadati</taxon>
        <taxon>Pseudomonadota</taxon>
        <taxon>Gammaproteobacteria</taxon>
        <taxon>Legionellales</taxon>
        <taxon>Legionellaceae</taxon>
        <taxon>Legionella</taxon>
    </lineage>
</organism>
<feature type="region of interest" description="Disordered" evidence="1">
    <location>
        <begin position="62"/>
        <end position="82"/>
    </location>
</feature>
<gene>
    <name evidence="2" type="ORF">ACD661_05570</name>
</gene>
<comment type="caution">
    <text evidence="2">The sequence shown here is derived from an EMBL/GenBank/DDBJ whole genome shotgun (WGS) entry which is preliminary data.</text>
</comment>
<feature type="compositionally biased region" description="Polar residues" evidence="1">
    <location>
        <begin position="72"/>
        <end position="82"/>
    </location>
</feature>
<dbReference type="Proteomes" id="UP001615550">
    <property type="component" value="Unassembled WGS sequence"/>
</dbReference>
<feature type="region of interest" description="Disordered" evidence="1">
    <location>
        <begin position="1"/>
        <end position="22"/>
    </location>
</feature>
<evidence type="ECO:0000313" key="3">
    <source>
        <dbReference type="Proteomes" id="UP001615550"/>
    </source>
</evidence>
<evidence type="ECO:0000313" key="2">
    <source>
        <dbReference type="EMBL" id="MFJ1268017.1"/>
    </source>
</evidence>
<keyword evidence="3" id="KW-1185">Reference proteome</keyword>
<name>A0ABW8D5P4_9GAMM</name>
<reference evidence="2 3" key="1">
    <citation type="submission" date="2024-08" db="EMBL/GenBank/DDBJ databases">
        <title>Draft Genome Sequence of Legionella lytica strain DSB2004, Isolated From a Fire Sprinkler System.</title>
        <authorList>
            <person name="Everhart A.D."/>
            <person name="Kidane D.T."/>
            <person name="Farone A.L."/>
            <person name="Farone M.B."/>
        </authorList>
    </citation>
    <scope>NUCLEOTIDE SEQUENCE [LARGE SCALE GENOMIC DNA]</scope>
    <source>
        <strain evidence="2 3">DSB2004</strain>
    </source>
</reference>
<proteinExistence type="predicted"/>
<sequence>MKIIESLPQSYKQSKQQANQQAPADFEHWLNNPAKQSTGDEYYWQHQTQLQHSELHFDAKPLQSSKTDEVSPKQSEPVVSSSTQVQETQYFALLSTPIAAMENATASHQSENKLMPLLTALEQALEQSPVPMPIHTNQYTQDTSASKEVNNVSNSMTTTLQFKNNHLFIQGEQAELTLNLHTLDKQEQNELVQLIHNYLKKKGLVLSRLIINGVNND</sequence>
<evidence type="ECO:0000256" key="1">
    <source>
        <dbReference type="SAM" id="MobiDB-lite"/>
    </source>
</evidence>
<dbReference type="EMBL" id="JBGORX010000001">
    <property type="protein sequence ID" value="MFJ1268017.1"/>
    <property type="molecule type" value="Genomic_DNA"/>
</dbReference>